<reference evidence="2 3" key="1">
    <citation type="journal article" date="2020" name="BMC Genomics">
        <title>Intraspecific diversification of the crop wild relative Brassica cretica Lam. using demographic model selection.</title>
        <authorList>
            <person name="Kioukis A."/>
            <person name="Michalopoulou V.A."/>
            <person name="Briers L."/>
            <person name="Pirintsos S."/>
            <person name="Studholme D.J."/>
            <person name="Pavlidis P."/>
            <person name="Sarris P.F."/>
        </authorList>
    </citation>
    <scope>NUCLEOTIDE SEQUENCE [LARGE SCALE GENOMIC DNA]</scope>
    <source>
        <strain evidence="3">cv. PFS-1207/04</strain>
    </source>
</reference>
<feature type="region of interest" description="Disordered" evidence="1">
    <location>
        <begin position="107"/>
        <end position="127"/>
    </location>
</feature>
<gene>
    <name evidence="2" type="ORF">DY000_02021067</name>
</gene>
<name>A0ABQ7E9D1_BRACR</name>
<feature type="compositionally biased region" description="Polar residues" evidence="1">
    <location>
        <begin position="109"/>
        <end position="118"/>
    </location>
</feature>
<dbReference type="Proteomes" id="UP000266723">
    <property type="component" value="Unassembled WGS sequence"/>
</dbReference>
<feature type="compositionally biased region" description="Acidic residues" evidence="1">
    <location>
        <begin position="68"/>
        <end position="87"/>
    </location>
</feature>
<comment type="caution">
    <text evidence="2">The sequence shown here is derived from an EMBL/GenBank/DDBJ whole genome shotgun (WGS) entry which is preliminary data.</text>
</comment>
<proteinExistence type="predicted"/>
<sequence>MMTPPPLKTIGVLAGRKANADEATDVLTISGTKQPGEQTDGSSGSSGKGSVEVDDADLYDNDVLSDIREEDEREDEKEEGEIEDEEHQEVRMDTMFGKFEMISAVGKSPESTATSTHTVNHKGRGKPGLGVLKSSSARDVLLVVLLYLDINHNYARRTAIDVSSYDVIVS</sequence>
<accession>A0ABQ7E9D1</accession>
<organism evidence="2 3">
    <name type="scientific">Brassica cretica</name>
    <name type="common">Mustard</name>
    <dbReference type="NCBI Taxonomy" id="69181"/>
    <lineage>
        <taxon>Eukaryota</taxon>
        <taxon>Viridiplantae</taxon>
        <taxon>Streptophyta</taxon>
        <taxon>Embryophyta</taxon>
        <taxon>Tracheophyta</taxon>
        <taxon>Spermatophyta</taxon>
        <taxon>Magnoliopsida</taxon>
        <taxon>eudicotyledons</taxon>
        <taxon>Gunneridae</taxon>
        <taxon>Pentapetalae</taxon>
        <taxon>rosids</taxon>
        <taxon>malvids</taxon>
        <taxon>Brassicales</taxon>
        <taxon>Brassicaceae</taxon>
        <taxon>Brassiceae</taxon>
        <taxon>Brassica</taxon>
    </lineage>
</organism>
<keyword evidence="3" id="KW-1185">Reference proteome</keyword>
<evidence type="ECO:0000313" key="3">
    <source>
        <dbReference type="Proteomes" id="UP000266723"/>
    </source>
</evidence>
<protein>
    <submittedName>
        <fullName evidence="2">Uncharacterized protein</fullName>
    </submittedName>
</protein>
<feature type="region of interest" description="Disordered" evidence="1">
    <location>
        <begin position="1"/>
        <end position="90"/>
    </location>
</feature>
<evidence type="ECO:0000256" key="1">
    <source>
        <dbReference type="SAM" id="MobiDB-lite"/>
    </source>
</evidence>
<feature type="compositionally biased region" description="Polar residues" evidence="1">
    <location>
        <begin position="27"/>
        <end position="40"/>
    </location>
</feature>
<feature type="compositionally biased region" description="Low complexity" evidence="1">
    <location>
        <begin position="41"/>
        <end position="50"/>
    </location>
</feature>
<evidence type="ECO:0000313" key="2">
    <source>
        <dbReference type="EMBL" id="KAF3593160.1"/>
    </source>
</evidence>
<dbReference type="EMBL" id="QGKV02000299">
    <property type="protein sequence ID" value="KAF3593160.1"/>
    <property type="molecule type" value="Genomic_DNA"/>
</dbReference>